<feature type="transmembrane region" description="Helical" evidence="2">
    <location>
        <begin position="12"/>
        <end position="31"/>
    </location>
</feature>
<feature type="compositionally biased region" description="Basic residues" evidence="1">
    <location>
        <begin position="159"/>
        <end position="170"/>
    </location>
</feature>
<keyword evidence="3" id="KW-0808">Transferase</keyword>
<evidence type="ECO:0000256" key="1">
    <source>
        <dbReference type="SAM" id="MobiDB-lite"/>
    </source>
</evidence>
<dbReference type="GO" id="GO:0016740">
    <property type="term" value="F:transferase activity"/>
    <property type="evidence" value="ECO:0007669"/>
    <property type="project" value="UniProtKB-KW"/>
</dbReference>
<feature type="region of interest" description="Disordered" evidence="1">
    <location>
        <begin position="150"/>
        <end position="170"/>
    </location>
</feature>
<dbReference type="Proteomes" id="UP000241444">
    <property type="component" value="Unassembled WGS sequence"/>
</dbReference>
<feature type="transmembrane region" description="Helical" evidence="2">
    <location>
        <begin position="118"/>
        <end position="139"/>
    </location>
</feature>
<feature type="transmembrane region" description="Helical" evidence="2">
    <location>
        <begin position="89"/>
        <end position="112"/>
    </location>
</feature>
<feature type="transmembrane region" description="Helical" evidence="2">
    <location>
        <begin position="51"/>
        <end position="69"/>
    </location>
</feature>
<keyword evidence="2" id="KW-1133">Transmembrane helix</keyword>
<sequence>MIFDRITRTAFAVASGFLMLLAFGLITYAAYEVVRSLLVDGTNIATSLLEAVGYSVIAIAVFDVGKYLLEEEAIRAREMRQPAEARRSLTKFISTIAIAVFLEGLVAVFEAGKDQLPLMIYPTLLLLTGVALVIGLGIYQRLSAMVENETTDREQSKAPLRRRTREPKSA</sequence>
<keyword evidence="4" id="KW-1185">Reference proteome</keyword>
<protein>
    <submittedName>
        <fullName evidence="3">GNAT family acetyltransferase</fullName>
    </submittedName>
</protein>
<comment type="caution">
    <text evidence="3">The sequence shown here is derived from an EMBL/GenBank/DDBJ whole genome shotgun (WGS) entry which is preliminary data.</text>
</comment>
<dbReference type="AlphaFoldDB" id="A0A2P7B429"/>
<keyword evidence="2" id="KW-0812">Transmembrane</keyword>
<evidence type="ECO:0000313" key="4">
    <source>
        <dbReference type="Proteomes" id="UP000241444"/>
    </source>
</evidence>
<reference evidence="4" key="1">
    <citation type="submission" date="2017-11" db="EMBL/GenBank/DDBJ databases">
        <authorList>
            <person name="Kuznetsova I."/>
            <person name="Sazanova A."/>
            <person name="Chirak E."/>
            <person name="Safronova V."/>
            <person name="Willems A."/>
        </authorList>
    </citation>
    <scope>NUCLEOTIDE SEQUENCE [LARGE SCALE GENOMIC DNA]</scope>
    <source>
        <strain evidence="4">STM 196</strain>
    </source>
</reference>
<dbReference type="OrthoDB" id="7204915at2"/>
<gene>
    <name evidence="3" type="ORF">CU102_27225</name>
</gene>
<organism evidence="3 4">
    <name type="scientific">Phyllobacterium brassicacearum</name>
    <dbReference type="NCBI Taxonomy" id="314235"/>
    <lineage>
        <taxon>Bacteria</taxon>
        <taxon>Pseudomonadati</taxon>
        <taxon>Pseudomonadota</taxon>
        <taxon>Alphaproteobacteria</taxon>
        <taxon>Hyphomicrobiales</taxon>
        <taxon>Phyllobacteriaceae</taxon>
        <taxon>Phyllobacterium</taxon>
    </lineage>
</organism>
<keyword evidence="2" id="KW-0472">Membrane</keyword>
<dbReference type="RefSeq" id="WP_106714191.1">
    <property type="nucleotide sequence ID" value="NZ_PGGO01000039.1"/>
</dbReference>
<name>A0A2P7B429_9HYPH</name>
<evidence type="ECO:0000256" key="2">
    <source>
        <dbReference type="SAM" id="Phobius"/>
    </source>
</evidence>
<accession>A0A2P7B429</accession>
<dbReference type="EMBL" id="PGGO01000039">
    <property type="protein sequence ID" value="PSH61227.1"/>
    <property type="molecule type" value="Genomic_DNA"/>
</dbReference>
<evidence type="ECO:0000313" key="3">
    <source>
        <dbReference type="EMBL" id="PSH61227.1"/>
    </source>
</evidence>
<proteinExistence type="predicted"/>